<protein>
    <submittedName>
        <fullName evidence="1">Uncharacterized protein</fullName>
    </submittedName>
</protein>
<name>A0ACC1KUA6_9FUNG</name>
<sequence length="220" mass="25117">MDDKIKSVARRVLNEGDDALSDDELLAELENDPELEKLREARLDQLKREMNWARDLRGRGHGEYVEVHKEEDMVKLIGSESRAVVHFTHPQFARCKILDQHLRVLAPHHFETRFASISVERCPFLAQKFQVRVLPCLLLVDGGRVADRIVGFEELGNGDAFSTNTLERRLAKSKVIELPKGELARIPVAERPISYQIGYADQGASIDDDEDEDNAKRLEY</sequence>
<evidence type="ECO:0000313" key="1">
    <source>
        <dbReference type="EMBL" id="KAJ2795383.1"/>
    </source>
</evidence>
<gene>
    <name evidence="1" type="ORF">H4S07_006499</name>
</gene>
<organism evidence="1 2">
    <name type="scientific">Coemansia furcata</name>
    <dbReference type="NCBI Taxonomy" id="417177"/>
    <lineage>
        <taxon>Eukaryota</taxon>
        <taxon>Fungi</taxon>
        <taxon>Fungi incertae sedis</taxon>
        <taxon>Zoopagomycota</taxon>
        <taxon>Kickxellomycotina</taxon>
        <taxon>Kickxellomycetes</taxon>
        <taxon>Kickxellales</taxon>
        <taxon>Kickxellaceae</taxon>
        <taxon>Coemansia</taxon>
    </lineage>
</organism>
<reference evidence="1" key="1">
    <citation type="submission" date="2022-07" db="EMBL/GenBank/DDBJ databases">
        <title>Phylogenomic reconstructions and comparative analyses of Kickxellomycotina fungi.</title>
        <authorList>
            <person name="Reynolds N.K."/>
            <person name="Stajich J.E."/>
            <person name="Barry K."/>
            <person name="Grigoriev I.V."/>
            <person name="Crous P."/>
            <person name="Smith M.E."/>
        </authorList>
    </citation>
    <scope>NUCLEOTIDE SEQUENCE</scope>
    <source>
        <strain evidence="1">CBS 102833</strain>
    </source>
</reference>
<dbReference type="Proteomes" id="UP001140096">
    <property type="component" value="Unassembled WGS sequence"/>
</dbReference>
<dbReference type="EMBL" id="JANBUP010003908">
    <property type="protein sequence ID" value="KAJ2795383.1"/>
    <property type="molecule type" value="Genomic_DNA"/>
</dbReference>
<accession>A0ACC1KUA6</accession>
<evidence type="ECO:0000313" key="2">
    <source>
        <dbReference type="Proteomes" id="UP001140096"/>
    </source>
</evidence>
<keyword evidence="2" id="KW-1185">Reference proteome</keyword>
<comment type="caution">
    <text evidence="1">The sequence shown here is derived from an EMBL/GenBank/DDBJ whole genome shotgun (WGS) entry which is preliminary data.</text>
</comment>
<proteinExistence type="predicted"/>